<dbReference type="GeneID" id="81364063"/>
<feature type="compositionally biased region" description="Basic residues" evidence="2">
    <location>
        <begin position="196"/>
        <end position="225"/>
    </location>
</feature>
<evidence type="ECO:0000313" key="5">
    <source>
        <dbReference type="Proteomes" id="UP001147747"/>
    </source>
</evidence>
<dbReference type="EMBL" id="JAPZBU010000003">
    <property type="protein sequence ID" value="KAJ5413809.1"/>
    <property type="molecule type" value="Genomic_DNA"/>
</dbReference>
<feature type="region of interest" description="Disordered" evidence="2">
    <location>
        <begin position="183"/>
        <end position="245"/>
    </location>
</feature>
<dbReference type="GO" id="GO:0008270">
    <property type="term" value="F:zinc ion binding"/>
    <property type="evidence" value="ECO:0007669"/>
    <property type="project" value="UniProtKB-KW"/>
</dbReference>
<evidence type="ECO:0000256" key="1">
    <source>
        <dbReference type="PROSITE-ProRule" id="PRU00047"/>
    </source>
</evidence>
<sequence>MVRPTPAKAKGSGPKARIEEEEVSEASERGTDHDAESEAESEAEPVTPAPTTSKKPKRTPIVVVDKGKSKDDRRSSFFVTYPELPGVDQGDEDGHREFFDPEELQTFLQEDPTRYKQLFDDQNAATSRLNKTLQEREIERRSQETQQETLIKIRSEVSRYLTQLKVTEQERDELRHELDNLKMSMEQESEPPASRQRPRQRSRSRSRSRSQYRHSRPYRRSRTRSRTRESKPAKTYKFADPPVFSDGTGTDMKFRSWRTAMESKLKANADHFSTPDLRKTYVASRLTGAAYDQIVPGLNDDNDDTSFDDGDDILDYLEAIYGDPVRQERAEHDFEVLRMKDTDKFAIFLAEFTRLANDAQIPHNKRVKLLHRKLIPKLQHKLVGKASKTDVTINEYIEKAHRYGSCEYEASDREPSRAKPKASGCARYFYLRPRLDVAEMAKRKSEGRCFECNEQGHMGKDCPKRALRLAAETKAKVAVVDLKDMEAPAPLAKNHSEQEKA</sequence>
<feature type="compositionally biased region" description="Low complexity" evidence="2">
    <location>
        <begin position="44"/>
        <end position="53"/>
    </location>
</feature>
<reference evidence="4" key="2">
    <citation type="journal article" date="2023" name="IMA Fungus">
        <title>Comparative genomic study of the Penicillium genus elucidates a diverse pangenome and 15 lateral gene transfer events.</title>
        <authorList>
            <person name="Petersen C."/>
            <person name="Sorensen T."/>
            <person name="Nielsen M.R."/>
            <person name="Sondergaard T.E."/>
            <person name="Sorensen J.L."/>
            <person name="Fitzpatrick D.A."/>
            <person name="Frisvad J.C."/>
            <person name="Nielsen K.L."/>
        </authorList>
    </citation>
    <scope>NUCLEOTIDE SEQUENCE</scope>
    <source>
        <strain evidence="4">IBT 29677</strain>
    </source>
</reference>
<feature type="compositionally biased region" description="Basic and acidic residues" evidence="2">
    <location>
        <begin position="65"/>
        <end position="75"/>
    </location>
</feature>
<dbReference type="SMART" id="SM00343">
    <property type="entry name" value="ZnF_C2HC"/>
    <property type="match status" value="1"/>
</dbReference>
<dbReference type="Proteomes" id="UP001147747">
    <property type="component" value="Unassembled WGS sequence"/>
</dbReference>
<evidence type="ECO:0000259" key="3">
    <source>
        <dbReference type="PROSITE" id="PS50158"/>
    </source>
</evidence>
<dbReference type="AlphaFoldDB" id="A0A9X0BE74"/>
<protein>
    <recommendedName>
        <fullName evidence="3">CCHC-type domain-containing protein</fullName>
    </recommendedName>
</protein>
<dbReference type="OrthoDB" id="4509994at2759"/>
<gene>
    <name evidence="4" type="ORF">N7509_000436</name>
</gene>
<dbReference type="SUPFAM" id="SSF57756">
    <property type="entry name" value="Retrovirus zinc finger-like domains"/>
    <property type="match status" value="1"/>
</dbReference>
<dbReference type="InterPro" id="IPR001878">
    <property type="entry name" value="Znf_CCHC"/>
</dbReference>
<accession>A0A9X0BE74</accession>
<dbReference type="RefSeq" id="XP_056493665.1">
    <property type="nucleotide sequence ID" value="XM_056625083.1"/>
</dbReference>
<dbReference type="PROSITE" id="PS50158">
    <property type="entry name" value="ZF_CCHC"/>
    <property type="match status" value="1"/>
</dbReference>
<feature type="domain" description="CCHC-type" evidence="3">
    <location>
        <begin position="448"/>
        <end position="464"/>
    </location>
</feature>
<dbReference type="Gene3D" id="4.10.60.10">
    <property type="entry name" value="Zinc finger, CCHC-type"/>
    <property type="match status" value="1"/>
</dbReference>
<name>A0A9X0BE74_9EURO</name>
<keyword evidence="5" id="KW-1185">Reference proteome</keyword>
<feature type="compositionally biased region" description="Basic and acidic residues" evidence="2">
    <location>
        <begin position="26"/>
        <end position="36"/>
    </location>
</feature>
<proteinExistence type="predicted"/>
<evidence type="ECO:0000313" key="4">
    <source>
        <dbReference type="EMBL" id="KAJ5413809.1"/>
    </source>
</evidence>
<evidence type="ECO:0000256" key="2">
    <source>
        <dbReference type="SAM" id="MobiDB-lite"/>
    </source>
</evidence>
<keyword evidence="1" id="KW-0863">Zinc-finger</keyword>
<feature type="region of interest" description="Disordered" evidence="2">
    <location>
        <begin position="1"/>
        <end position="96"/>
    </location>
</feature>
<dbReference type="Pfam" id="PF00098">
    <property type="entry name" value="zf-CCHC"/>
    <property type="match status" value="1"/>
</dbReference>
<organism evidence="4 5">
    <name type="scientific">Penicillium cosmopolitanum</name>
    <dbReference type="NCBI Taxonomy" id="1131564"/>
    <lineage>
        <taxon>Eukaryota</taxon>
        <taxon>Fungi</taxon>
        <taxon>Dikarya</taxon>
        <taxon>Ascomycota</taxon>
        <taxon>Pezizomycotina</taxon>
        <taxon>Eurotiomycetes</taxon>
        <taxon>Eurotiomycetidae</taxon>
        <taxon>Eurotiales</taxon>
        <taxon>Aspergillaceae</taxon>
        <taxon>Penicillium</taxon>
    </lineage>
</organism>
<comment type="caution">
    <text evidence="4">The sequence shown here is derived from an EMBL/GenBank/DDBJ whole genome shotgun (WGS) entry which is preliminary data.</text>
</comment>
<reference evidence="4" key="1">
    <citation type="submission" date="2022-12" db="EMBL/GenBank/DDBJ databases">
        <authorList>
            <person name="Petersen C."/>
        </authorList>
    </citation>
    <scope>NUCLEOTIDE SEQUENCE</scope>
    <source>
        <strain evidence="4">IBT 29677</strain>
    </source>
</reference>
<keyword evidence="1" id="KW-0479">Metal-binding</keyword>
<keyword evidence="1" id="KW-0862">Zinc</keyword>
<dbReference type="InterPro" id="IPR036875">
    <property type="entry name" value="Znf_CCHC_sf"/>
</dbReference>
<dbReference type="GO" id="GO:0003676">
    <property type="term" value="F:nucleic acid binding"/>
    <property type="evidence" value="ECO:0007669"/>
    <property type="project" value="InterPro"/>
</dbReference>